<dbReference type="InterPro" id="IPR029062">
    <property type="entry name" value="Class_I_gatase-like"/>
</dbReference>
<dbReference type="SUPFAM" id="SSF141986">
    <property type="entry name" value="LD-carboxypeptidase A C-terminal domain-like"/>
    <property type="match status" value="1"/>
</dbReference>
<dbReference type="Pfam" id="PF02016">
    <property type="entry name" value="Peptidase_S66"/>
    <property type="match status" value="1"/>
</dbReference>
<dbReference type="InterPro" id="IPR027478">
    <property type="entry name" value="LdcA_N"/>
</dbReference>
<dbReference type="InterPro" id="IPR040449">
    <property type="entry name" value="Peptidase_S66_N"/>
</dbReference>
<dbReference type="PANTHER" id="PTHR30237">
    <property type="entry name" value="MURAMOYLTETRAPEPTIDE CARBOXYPEPTIDASE"/>
    <property type="match status" value="1"/>
</dbReference>
<evidence type="ECO:0000259" key="4">
    <source>
        <dbReference type="Pfam" id="PF17676"/>
    </source>
</evidence>
<feature type="domain" description="LD-carboxypeptidase C-terminal" evidence="4">
    <location>
        <begin position="213"/>
        <end position="341"/>
    </location>
</feature>
<evidence type="ECO:0000259" key="3">
    <source>
        <dbReference type="Pfam" id="PF02016"/>
    </source>
</evidence>
<dbReference type="InterPro" id="IPR027461">
    <property type="entry name" value="Carboxypeptidase_A_C_sf"/>
</dbReference>
<dbReference type="InterPro" id="IPR040921">
    <property type="entry name" value="Peptidase_S66C"/>
</dbReference>
<sequence length="354" mass="37850">MLTFRVRQTGRMLAAPKLVPGDRVAILSPAFAAPAVAPALHEQALHRLEELTGLIPVEYPTTRLLGAPPEARAADVNAAFADPGIRAILATIGGDDQILVVPHLDPALPVADPKPFVGYSDNTNILNWLWSLGVRGYYGGSTAVHLGPGPGVDDIHLRSLRALLLDGESLAITEPGESEDVGRRWDDSRALTEFGDRTPTEEWTWAGPAKRVEGRTWGGCLEVIDGLALADRLPAADELTGAILLLETSEERPSAGWVARWLRGLGERGILSAVSGVVVARPPVSDFEFHPSAEEAAALRAAQRDAVLDQVARYNPDAVVCIGVPFGHTRPQWILPYGGTMVVDGAARTIVAEY</sequence>
<dbReference type="Gene3D" id="3.50.30.60">
    <property type="entry name" value="LD-carboxypeptidase A C-terminal domain-like"/>
    <property type="match status" value="1"/>
</dbReference>
<proteinExistence type="inferred from homology"/>
<protein>
    <submittedName>
        <fullName evidence="5">LD-carboxypeptidase</fullName>
    </submittedName>
</protein>
<dbReference type="Pfam" id="PF17676">
    <property type="entry name" value="Peptidase_S66C"/>
    <property type="match status" value="1"/>
</dbReference>
<dbReference type="PANTHER" id="PTHR30237:SF4">
    <property type="entry name" value="LD-CARBOXYPEPTIDASE C-TERMINAL DOMAIN-CONTAINING PROTEIN"/>
    <property type="match status" value="1"/>
</dbReference>
<evidence type="ECO:0000256" key="1">
    <source>
        <dbReference type="ARBA" id="ARBA00010233"/>
    </source>
</evidence>
<dbReference type="EMBL" id="CP078075">
    <property type="protein sequence ID" value="WDM43918.1"/>
    <property type="molecule type" value="Genomic_DNA"/>
</dbReference>
<keyword evidence="2" id="KW-0378">Hydrolase</keyword>
<feature type="domain" description="LD-carboxypeptidase N-terminal" evidence="3">
    <location>
        <begin position="24"/>
        <end position="139"/>
    </location>
</feature>
<accession>A0ABY7XP43</accession>
<organism evidence="5 6">
    <name type="scientific">Microbacterium luteolum</name>
    <name type="common">Aureobacterium luteolum</name>
    <dbReference type="NCBI Taxonomy" id="69367"/>
    <lineage>
        <taxon>Bacteria</taxon>
        <taxon>Bacillati</taxon>
        <taxon>Actinomycetota</taxon>
        <taxon>Actinomycetes</taxon>
        <taxon>Micrococcales</taxon>
        <taxon>Microbacteriaceae</taxon>
        <taxon>Microbacterium</taxon>
    </lineage>
</organism>
<gene>
    <name evidence="5" type="ORF">KV395_12000</name>
</gene>
<name>A0ABY7XP43_MICLT</name>
<dbReference type="Proteomes" id="UP001215097">
    <property type="component" value="Chromosome"/>
</dbReference>
<dbReference type="CDD" id="cd07062">
    <property type="entry name" value="Peptidase_S66_mccF_like"/>
    <property type="match status" value="1"/>
</dbReference>
<dbReference type="Gene3D" id="3.40.50.10740">
    <property type="entry name" value="Class I glutamine amidotransferase-like"/>
    <property type="match status" value="1"/>
</dbReference>
<dbReference type="InterPro" id="IPR003507">
    <property type="entry name" value="S66_fam"/>
</dbReference>
<comment type="similarity">
    <text evidence="1">Belongs to the peptidase S66 family.</text>
</comment>
<keyword evidence="6" id="KW-1185">Reference proteome</keyword>
<evidence type="ECO:0000313" key="5">
    <source>
        <dbReference type="EMBL" id="WDM43918.1"/>
    </source>
</evidence>
<evidence type="ECO:0000256" key="2">
    <source>
        <dbReference type="ARBA" id="ARBA00022801"/>
    </source>
</evidence>
<dbReference type="SUPFAM" id="SSF52317">
    <property type="entry name" value="Class I glutamine amidotransferase-like"/>
    <property type="match status" value="1"/>
</dbReference>
<evidence type="ECO:0000313" key="6">
    <source>
        <dbReference type="Proteomes" id="UP001215097"/>
    </source>
</evidence>
<reference evidence="5 6" key="1">
    <citation type="submission" date="2021-06" db="EMBL/GenBank/DDBJ databases">
        <title>Genome-based taxonomic framework of Microbacterium strains isolated from marine environment, the description of four new species and reclassification of four preexisting species.</title>
        <authorList>
            <person name="Lee S.D."/>
            <person name="Kim S.-M."/>
            <person name="Byeon Y.-S."/>
            <person name="Yang H.L."/>
            <person name="Kim I.S."/>
        </authorList>
    </citation>
    <scope>NUCLEOTIDE SEQUENCE [LARGE SCALE GENOMIC DNA]</scope>
    <source>
        <strain evidence="5 6">KACC 14465</strain>
    </source>
</reference>